<reference evidence="1 2" key="1">
    <citation type="submission" date="2016-03" db="EMBL/GenBank/DDBJ databases">
        <title>Complete genome sequence of a novel chlorpyrifos degrading bacterium, Cupriavidus nantongensis sp. X1.</title>
        <authorList>
            <person name="Fang L."/>
        </authorList>
    </citation>
    <scope>NUCLEOTIDE SEQUENCE [LARGE SCALE GENOMIC DNA]</scope>
    <source>
        <strain evidence="1 2">X1</strain>
    </source>
</reference>
<gene>
    <name evidence="1" type="ORF">A2G96_20545</name>
</gene>
<dbReference type="KEGG" id="cnan:A2G96_20545"/>
<sequence>MLTIGLAAGAASVTLLGGCAVYPTPAGPAVGPAPVYVAPAPVVVAPRPYYYGGYGYGYYGRGYRRW</sequence>
<protein>
    <submittedName>
        <fullName evidence="1">Uncharacterized protein</fullName>
    </submittedName>
</protein>
<dbReference type="RefSeq" id="WP_025585764.1">
    <property type="nucleotide sequence ID" value="NZ_CP014844.1"/>
</dbReference>
<organism evidence="1 2">
    <name type="scientific">Cupriavidus nantongensis</name>
    <dbReference type="NCBI Taxonomy" id="1796606"/>
    <lineage>
        <taxon>Bacteria</taxon>
        <taxon>Pseudomonadati</taxon>
        <taxon>Pseudomonadota</taxon>
        <taxon>Betaproteobacteria</taxon>
        <taxon>Burkholderiales</taxon>
        <taxon>Burkholderiaceae</taxon>
        <taxon>Cupriavidus</taxon>
    </lineage>
</organism>
<dbReference type="STRING" id="1796606.A2G96_20545"/>
<dbReference type="GeneID" id="29761968"/>
<dbReference type="Proteomes" id="UP000075238">
    <property type="component" value="Chromosome 1"/>
</dbReference>
<name>A0A142JPE9_9BURK</name>
<proteinExistence type="predicted"/>
<evidence type="ECO:0000313" key="2">
    <source>
        <dbReference type="Proteomes" id="UP000075238"/>
    </source>
</evidence>
<accession>A0A142JPE9</accession>
<dbReference type="EMBL" id="CP014844">
    <property type="protein sequence ID" value="AMR79961.1"/>
    <property type="molecule type" value="Genomic_DNA"/>
</dbReference>
<dbReference type="AlphaFoldDB" id="A0A142JPE9"/>
<evidence type="ECO:0000313" key="1">
    <source>
        <dbReference type="EMBL" id="AMR79961.1"/>
    </source>
</evidence>
<keyword evidence="2" id="KW-1185">Reference proteome</keyword>